<evidence type="ECO:0000256" key="1">
    <source>
        <dbReference type="ARBA" id="ARBA00022729"/>
    </source>
</evidence>
<feature type="chain" id="PRO_5004049757" evidence="2">
    <location>
        <begin position="23"/>
        <end position="343"/>
    </location>
</feature>
<reference evidence="3 4" key="2">
    <citation type="journal article" date="2018" name="Hortic Res">
        <title>Improved Brassica rapa reference genome by single-molecule sequencing and chromosome conformation capture technologies.</title>
        <authorList>
            <person name="Zhang L."/>
            <person name="Cai X."/>
            <person name="Wu J."/>
            <person name="Liu M."/>
            <person name="Grob S."/>
            <person name="Cheng F."/>
            <person name="Liang J."/>
            <person name="Cai C."/>
            <person name="Liu Z."/>
            <person name="Liu B."/>
            <person name="Wang F."/>
            <person name="Li S."/>
            <person name="Liu F."/>
            <person name="Li X."/>
            <person name="Cheng L."/>
            <person name="Yang W."/>
            <person name="Li M.H."/>
            <person name="Grossniklaus U."/>
            <person name="Zheng H."/>
            <person name="Wang X."/>
        </authorList>
    </citation>
    <scope>NUCLEOTIDE SEQUENCE [LARGE SCALE GENOMIC DNA]</scope>
    <source>
        <strain evidence="3 4">cv. Chiifu-401-42</strain>
    </source>
</reference>
<protein>
    <submittedName>
        <fullName evidence="3">Uncharacterized protein</fullName>
    </submittedName>
</protein>
<dbReference type="GeneID" id="103830365"/>
<dbReference type="Gramene" id="Bra003506.1">
    <property type="protein sequence ID" value="Bra003506.1-P"/>
    <property type="gene ID" value="Bra003506"/>
</dbReference>
<reference evidence="3 4" key="1">
    <citation type="journal article" date="2011" name="Nat. Genet.">
        <title>The genome of the mesopolyploid crop species Brassica rapa.</title>
        <authorList>
            <consortium name="Brassica rapa Genome Sequencing Project Consortium"/>
            <person name="Wang X."/>
            <person name="Wang H."/>
            <person name="Wang J."/>
            <person name="Sun R."/>
            <person name="Wu J."/>
            <person name="Liu S."/>
            <person name="Bai Y."/>
            <person name="Mun J.H."/>
            <person name="Bancroft I."/>
            <person name="Cheng F."/>
            <person name="Huang S."/>
            <person name="Li X."/>
            <person name="Hua W."/>
            <person name="Wang J."/>
            <person name="Wang X."/>
            <person name="Freeling M."/>
            <person name="Pires J.C."/>
            <person name="Paterson A.H."/>
            <person name="Chalhoub B."/>
            <person name="Wang B."/>
            <person name="Hayward A."/>
            <person name="Sharpe A.G."/>
            <person name="Park B.S."/>
            <person name="Weisshaar B."/>
            <person name="Liu B."/>
            <person name="Li B."/>
            <person name="Liu B."/>
            <person name="Tong C."/>
            <person name="Song C."/>
            <person name="Duran C."/>
            <person name="Peng C."/>
            <person name="Geng C."/>
            <person name="Koh C."/>
            <person name="Lin C."/>
            <person name="Edwards D."/>
            <person name="Mu D."/>
            <person name="Shen D."/>
            <person name="Soumpourou E."/>
            <person name="Li F."/>
            <person name="Fraser F."/>
            <person name="Conant G."/>
            <person name="Lassalle G."/>
            <person name="King G.J."/>
            <person name="Bonnema G."/>
            <person name="Tang H."/>
            <person name="Wang H."/>
            <person name="Belcram H."/>
            <person name="Zhou H."/>
            <person name="Hirakawa H."/>
            <person name="Abe H."/>
            <person name="Guo H."/>
            <person name="Wang H."/>
            <person name="Jin H."/>
            <person name="Parkin I.A."/>
            <person name="Batley J."/>
            <person name="Kim J.S."/>
            <person name="Just J."/>
            <person name="Li J."/>
            <person name="Xu J."/>
            <person name="Deng J."/>
            <person name="Kim J.A."/>
            <person name="Li J."/>
            <person name="Yu J."/>
            <person name="Meng J."/>
            <person name="Wang J."/>
            <person name="Min J."/>
            <person name="Poulain J."/>
            <person name="Wang J."/>
            <person name="Hatakeyama K."/>
            <person name="Wu K."/>
            <person name="Wang L."/>
            <person name="Fang L."/>
            <person name="Trick M."/>
            <person name="Links M.G."/>
            <person name="Zhao M."/>
            <person name="Jin M."/>
            <person name="Ramchiary N."/>
            <person name="Drou N."/>
            <person name="Berkman P.J."/>
            <person name="Cai Q."/>
            <person name="Huang Q."/>
            <person name="Li R."/>
            <person name="Tabata S."/>
            <person name="Cheng S."/>
            <person name="Zhang S."/>
            <person name="Zhang S."/>
            <person name="Huang S."/>
            <person name="Sato S."/>
            <person name="Sun S."/>
            <person name="Kwon S.J."/>
            <person name="Choi S.R."/>
            <person name="Lee T.H."/>
            <person name="Fan W."/>
            <person name="Zhao X."/>
            <person name="Tan X."/>
            <person name="Xu X."/>
            <person name="Wang Y."/>
            <person name="Qiu Y."/>
            <person name="Yin Y."/>
            <person name="Li Y."/>
            <person name="Du Y."/>
            <person name="Liao Y."/>
            <person name="Lim Y."/>
            <person name="Narusaka Y."/>
            <person name="Wang Y."/>
            <person name="Wang Z."/>
            <person name="Li Z."/>
            <person name="Wang Z."/>
            <person name="Xiong Z."/>
            <person name="Zhang Z."/>
        </authorList>
    </citation>
    <scope>NUCLEOTIDE SEQUENCE [LARGE SCALE GENOMIC DNA]</scope>
    <source>
        <strain evidence="3 4">cv. Chiifu-401-42</strain>
    </source>
</reference>
<dbReference type="EnsemblPlants" id="Bra003506.1">
    <property type="protein sequence ID" value="Bra003506.1-P"/>
    <property type="gene ID" value="Bra003506"/>
</dbReference>
<dbReference type="eggNOG" id="ENOG502SDZ3">
    <property type="taxonomic scope" value="Eukaryota"/>
</dbReference>
<dbReference type="Proteomes" id="UP000011750">
    <property type="component" value="Chromosome A07"/>
</dbReference>
<dbReference type="InParanoid" id="M4CH23"/>
<dbReference type="PANTHER" id="PTHR33470">
    <property type="entry name" value="OS01G0164075 PROTEIN"/>
    <property type="match status" value="1"/>
</dbReference>
<dbReference type="Pfam" id="PF01190">
    <property type="entry name" value="Pollen_Ole_e_1"/>
    <property type="match status" value="1"/>
</dbReference>
<reference evidence="3" key="3">
    <citation type="submission" date="2023-03" db="UniProtKB">
        <authorList>
            <consortium name="EnsemblPlants"/>
        </authorList>
    </citation>
    <scope>IDENTIFICATION</scope>
    <source>
        <strain evidence="3">cv. Chiifu-401-42</strain>
    </source>
</reference>
<dbReference type="AlphaFoldDB" id="M4CH23"/>
<dbReference type="GO" id="GO:0009723">
    <property type="term" value="P:response to ethylene"/>
    <property type="evidence" value="ECO:0000318"/>
    <property type="project" value="GO_Central"/>
</dbReference>
<evidence type="ECO:0000313" key="4">
    <source>
        <dbReference type="Proteomes" id="UP000011750"/>
    </source>
</evidence>
<dbReference type="FunCoup" id="M4CH23">
    <property type="interactions" value="16"/>
</dbReference>
<name>M4CH23_BRACM</name>
<dbReference type="KEGG" id="brp:103830365"/>
<dbReference type="PRINTS" id="PR01217">
    <property type="entry name" value="PRICHEXTENSN"/>
</dbReference>
<dbReference type="STRING" id="51351.M4CH23"/>
<accession>M4CH23</accession>
<dbReference type="OrthoDB" id="1094825at2759"/>
<keyword evidence="1 2" id="KW-0732">Signal</keyword>
<dbReference type="GO" id="GO:0071944">
    <property type="term" value="C:cell periphery"/>
    <property type="evidence" value="ECO:0000318"/>
    <property type="project" value="GO_Central"/>
</dbReference>
<organism evidence="3 4">
    <name type="scientific">Brassica campestris</name>
    <name type="common">Field mustard</name>
    <dbReference type="NCBI Taxonomy" id="3711"/>
    <lineage>
        <taxon>Eukaryota</taxon>
        <taxon>Viridiplantae</taxon>
        <taxon>Streptophyta</taxon>
        <taxon>Embryophyta</taxon>
        <taxon>Tracheophyta</taxon>
        <taxon>Spermatophyta</taxon>
        <taxon>Magnoliopsida</taxon>
        <taxon>eudicotyledons</taxon>
        <taxon>Gunneridae</taxon>
        <taxon>Pentapetalae</taxon>
        <taxon>rosids</taxon>
        <taxon>malvids</taxon>
        <taxon>Brassicales</taxon>
        <taxon>Brassicaceae</taxon>
        <taxon>Brassiceae</taxon>
        <taxon>Brassica</taxon>
    </lineage>
</organism>
<feature type="signal peptide" evidence="2">
    <location>
        <begin position="1"/>
        <end position="22"/>
    </location>
</feature>
<evidence type="ECO:0000313" key="3">
    <source>
        <dbReference type="EnsemblPlants" id="Bra003506.1-P"/>
    </source>
</evidence>
<sequence>MAVTRAALAICFLLSLATIATADYYSPSTPPVYTPPAYKPTHPPPVYTRPVHKPTLPPPVYTTPAHKPTLPPPVYTPPTYKPTLPPPVYTPPTYKPKPTLPPPVYKPTLSPPVYTKPTIPPPVYTPPVYKPTLSPPVYTKPTLPPPVYTPPAYKPTLPPPVYTPPVYKPTLSPPVYKPTLSPPVYKKYTSYSHTTPYVPKPTYTPPTKPYVPEILKVVDGIILCKNGYETYPIQGAKAKIVCSEPGSYGQSKKDVVIYSDPTDSKGYFHVSLTSIKDLLHCRVKLYTSPVETCNNPTNVNKGLTGVPLSMYGYRYHSDKNLKIFSVGPFYFTGHKAAPTTPKY</sequence>
<dbReference type="OMA" id="KPYVNQP"/>
<dbReference type="HOGENOM" id="CLU_071703_0_0_1"/>
<dbReference type="PANTHER" id="PTHR33470:SF50">
    <property type="entry name" value="PROLINE-RICH PROTEIN 1-RELATED"/>
    <property type="match status" value="1"/>
</dbReference>
<keyword evidence="4" id="KW-1185">Reference proteome</keyword>
<evidence type="ECO:0000256" key="2">
    <source>
        <dbReference type="SAM" id="SignalP"/>
    </source>
</evidence>
<proteinExistence type="predicted"/>